<evidence type="ECO:0008006" key="3">
    <source>
        <dbReference type="Google" id="ProtNLM"/>
    </source>
</evidence>
<evidence type="ECO:0000313" key="2">
    <source>
        <dbReference type="Proteomes" id="UP001604002"/>
    </source>
</evidence>
<dbReference type="Proteomes" id="UP001604002">
    <property type="component" value="Unassembled WGS sequence"/>
</dbReference>
<keyword evidence="2" id="KW-1185">Reference proteome</keyword>
<reference evidence="1 2" key="1">
    <citation type="submission" date="2024-02" db="EMBL/GenBank/DDBJ databases">
        <title>Expansion and revision of Xanthobacter and proposal of Roseixanthobacter gen. nov.</title>
        <authorList>
            <person name="Soltysiak M.P.M."/>
            <person name="Jalihal A."/>
            <person name="Ory A."/>
            <person name="Chrisophersen C."/>
            <person name="Lee A.D."/>
            <person name="Boulton J."/>
            <person name="Springer M."/>
        </authorList>
    </citation>
    <scope>NUCLEOTIDE SEQUENCE [LARGE SCALE GENOMIC DNA]</scope>
    <source>
        <strain evidence="1 2">23A</strain>
    </source>
</reference>
<accession>A0ABW6ZPN3</accession>
<proteinExistence type="predicted"/>
<comment type="caution">
    <text evidence="1">The sequence shown here is derived from an EMBL/GenBank/DDBJ whole genome shotgun (WGS) entry which is preliminary data.</text>
</comment>
<dbReference type="EMBL" id="JBAFVH010000001">
    <property type="protein sequence ID" value="MFG1370677.1"/>
    <property type="molecule type" value="Genomic_DNA"/>
</dbReference>
<dbReference type="PROSITE" id="PS51257">
    <property type="entry name" value="PROKAR_LIPOPROTEIN"/>
    <property type="match status" value="1"/>
</dbReference>
<name>A0ABW6ZPN3_9HYPH</name>
<protein>
    <recommendedName>
        <fullName evidence="3">Lipoprotein</fullName>
    </recommendedName>
</protein>
<evidence type="ECO:0000313" key="1">
    <source>
        <dbReference type="EMBL" id="MFG1370677.1"/>
    </source>
</evidence>
<sequence length="95" mass="10027">MRASHVIGLCLAAFALAGCETTSRPRIALTAVPPDIVECARRRVPAPMGDAALTERDVYRLVAALKGSEEAKSGCLARLIALHEADAAMVVEALR</sequence>
<organism evidence="1 2">
    <name type="scientific">Xanthobacter oligotrophicus</name>
    <dbReference type="NCBI Taxonomy" id="2607286"/>
    <lineage>
        <taxon>Bacteria</taxon>
        <taxon>Pseudomonadati</taxon>
        <taxon>Pseudomonadota</taxon>
        <taxon>Alphaproteobacteria</taxon>
        <taxon>Hyphomicrobiales</taxon>
        <taxon>Xanthobacteraceae</taxon>
        <taxon>Xanthobacter</taxon>
    </lineage>
</organism>
<dbReference type="RefSeq" id="WP_393990765.1">
    <property type="nucleotide sequence ID" value="NZ_JBAFVH010000001.1"/>
</dbReference>
<gene>
    <name evidence="1" type="ORF">V5F32_00710</name>
</gene>